<dbReference type="OrthoDB" id="4876345at2"/>
<organism evidence="1 2">
    <name type="scientific">Sporolactobacillus nakayamae</name>
    <dbReference type="NCBI Taxonomy" id="269670"/>
    <lineage>
        <taxon>Bacteria</taxon>
        <taxon>Bacillati</taxon>
        <taxon>Bacillota</taxon>
        <taxon>Bacilli</taxon>
        <taxon>Bacillales</taxon>
        <taxon>Sporolactobacillaceae</taxon>
        <taxon>Sporolactobacillus</taxon>
    </lineage>
</organism>
<accession>A0A1I2P8Q4</accession>
<dbReference type="Gene3D" id="3.30.559.30">
    <property type="entry name" value="Nonribosomal peptide synthetase, condensation domain"/>
    <property type="match status" value="1"/>
</dbReference>
<keyword evidence="1" id="KW-0808">Transferase</keyword>
<evidence type="ECO:0000313" key="1">
    <source>
        <dbReference type="EMBL" id="SFG11459.1"/>
    </source>
</evidence>
<protein>
    <submittedName>
        <fullName evidence="1">Alcohol acetyltransferase</fullName>
    </submittedName>
</protein>
<dbReference type="Gene3D" id="3.30.559.10">
    <property type="entry name" value="Chloramphenicol acetyltransferase-like domain"/>
    <property type="match status" value="1"/>
</dbReference>
<evidence type="ECO:0000313" key="2">
    <source>
        <dbReference type="Proteomes" id="UP000198752"/>
    </source>
</evidence>
<dbReference type="SUPFAM" id="SSF52777">
    <property type="entry name" value="CoA-dependent acyltransferases"/>
    <property type="match status" value="1"/>
</dbReference>
<dbReference type="STRING" id="269670.SAMN02982927_00728"/>
<dbReference type="InterPro" id="IPR010828">
    <property type="entry name" value="Atf2/Sli1-like"/>
</dbReference>
<sequence>MNTDHNWSSLDNAALIFPAAAQKADTQVFRISCELYEKIDPVILQSALDQTIQIFHVYQSVLKRGFFWYYLESTDRKPVVHEENTQPCATLYRKNSKNLLFDVSYFKNRINLEVYHVLADGTGAVHFLRTLMTKYLSLHHQIDEPNLDFDASATQMSDDSFRKYYRGSSRKKQTRRAFACRLRGHKYPEDRLKIMTGLIKIQPLLDAAHRHHTTLTVFLAACLMNAISETVHERTKKRPIVLDIPVNLRSHFPSASARNFFSVLLIGYDYWHHDGTFEDVVKKISDDLRAGLSKEKLTQVIETYSAVEHNIFARITPLIIKDPALKVAYRYAARRKTAGFSNLGIVSMPQELESFIRSFDICYGSNQLQVCMCSFQDRLSISFSSPFVSSEIQRRFFRTLTSLGAEVEITASPTGDVKEGGPKHEVLRKM</sequence>
<dbReference type="GO" id="GO:0016740">
    <property type="term" value="F:transferase activity"/>
    <property type="evidence" value="ECO:0007669"/>
    <property type="project" value="UniProtKB-KW"/>
</dbReference>
<proteinExistence type="predicted"/>
<reference evidence="2" key="1">
    <citation type="submission" date="2016-10" db="EMBL/GenBank/DDBJ databases">
        <authorList>
            <person name="Varghese N."/>
            <person name="Submissions S."/>
        </authorList>
    </citation>
    <scope>NUCLEOTIDE SEQUENCE [LARGE SCALE GENOMIC DNA]</scope>
    <source>
        <strain evidence="2">ATCC 700379</strain>
    </source>
</reference>
<dbReference type="EMBL" id="FOOY01000004">
    <property type="protein sequence ID" value="SFG11459.1"/>
    <property type="molecule type" value="Genomic_DNA"/>
</dbReference>
<dbReference type="Proteomes" id="UP000198752">
    <property type="component" value="Unassembled WGS sequence"/>
</dbReference>
<dbReference type="Pfam" id="PF07247">
    <property type="entry name" value="AATase"/>
    <property type="match status" value="1"/>
</dbReference>
<dbReference type="InterPro" id="IPR023213">
    <property type="entry name" value="CAT-like_dom_sf"/>
</dbReference>
<dbReference type="RefSeq" id="WP_093670155.1">
    <property type="nucleotide sequence ID" value="NZ_FOOY01000004.1"/>
</dbReference>
<gene>
    <name evidence="1" type="ORF">SAMN02982927_00728</name>
</gene>
<keyword evidence="2" id="KW-1185">Reference proteome</keyword>
<name>A0A1I2P8Q4_9BACL</name>
<dbReference type="AlphaFoldDB" id="A0A1I2P8Q4"/>